<keyword evidence="1" id="KW-1185">Reference proteome</keyword>
<protein>
    <submittedName>
        <fullName evidence="2">Uncharacterized protein</fullName>
    </submittedName>
</protein>
<dbReference type="WBParaSite" id="nRc.2.0.1.t09630-RA">
    <property type="protein sequence ID" value="nRc.2.0.1.t09630-RA"/>
    <property type="gene ID" value="nRc.2.0.1.g09630"/>
</dbReference>
<organism evidence="1 2">
    <name type="scientific">Romanomermis culicivorax</name>
    <name type="common">Nematode worm</name>
    <dbReference type="NCBI Taxonomy" id="13658"/>
    <lineage>
        <taxon>Eukaryota</taxon>
        <taxon>Metazoa</taxon>
        <taxon>Ecdysozoa</taxon>
        <taxon>Nematoda</taxon>
        <taxon>Enoplea</taxon>
        <taxon>Dorylaimia</taxon>
        <taxon>Mermithida</taxon>
        <taxon>Mermithoidea</taxon>
        <taxon>Mermithidae</taxon>
        <taxon>Romanomermis</taxon>
    </lineage>
</organism>
<dbReference type="AlphaFoldDB" id="A0A915I8H8"/>
<accession>A0A915I8H8</accession>
<name>A0A915I8H8_ROMCU</name>
<proteinExistence type="predicted"/>
<evidence type="ECO:0000313" key="2">
    <source>
        <dbReference type="WBParaSite" id="nRc.2.0.1.t09630-RA"/>
    </source>
</evidence>
<sequence length="161" mass="18779">MYFREFFVEGIFDSGQFIGRSRFTQEIVLGENKKSTLCQPAPPHINLPPSPRQFQSEDIGTQMGTQMNTSKNQSQQKRRYQKSLARNELIEQQLSLFKETGRTQPEVFPSYGNYGNENLTRKIWLQMERWFQEWAPTAALVTTNLVATSYCLKSPIYKVFH</sequence>
<dbReference type="Proteomes" id="UP000887565">
    <property type="component" value="Unplaced"/>
</dbReference>
<reference evidence="2" key="1">
    <citation type="submission" date="2022-11" db="UniProtKB">
        <authorList>
            <consortium name="WormBaseParasite"/>
        </authorList>
    </citation>
    <scope>IDENTIFICATION</scope>
</reference>
<evidence type="ECO:0000313" key="1">
    <source>
        <dbReference type="Proteomes" id="UP000887565"/>
    </source>
</evidence>